<name>A0AAN7T629_9EURO</name>
<feature type="region of interest" description="Disordered" evidence="1">
    <location>
        <begin position="366"/>
        <end position="417"/>
    </location>
</feature>
<feature type="compositionally biased region" description="Low complexity" evidence="1">
    <location>
        <begin position="551"/>
        <end position="564"/>
    </location>
</feature>
<feature type="compositionally biased region" description="Polar residues" evidence="1">
    <location>
        <begin position="404"/>
        <end position="417"/>
    </location>
</feature>
<dbReference type="EMBL" id="JAVRRJ010000001">
    <property type="protein sequence ID" value="KAK5090244.1"/>
    <property type="molecule type" value="Genomic_DNA"/>
</dbReference>
<evidence type="ECO:0000313" key="2">
    <source>
        <dbReference type="EMBL" id="KAK5090244.1"/>
    </source>
</evidence>
<keyword evidence="3" id="KW-1185">Reference proteome</keyword>
<reference evidence="2 3" key="1">
    <citation type="submission" date="2023-08" db="EMBL/GenBank/DDBJ databases">
        <title>Black Yeasts Isolated from many extreme environments.</title>
        <authorList>
            <person name="Coleine C."/>
            <person name="Stajich J.E."/>
            <person name="Selbmann L."/>
        </authorList>
    </citation>
    <scope>NUCLEOTIDE SEQUENCE [LARGE SCALE GENOMIC DNA]</scope>
    <source>
        <strain evidence="2 3">CCFEE 5910</strain>
    </source>
</reference>
<feature type="region of interest" description="Disordered" evidence="1">
    <location>
        <begin position="444"/>
        <end position="584"/>
    </location>
</feature>
<dbReference type="AlphaFoldDB" id="A0AAN7T629"/>
<feature type="compositionally biased region" description="Basic and acidic residues" evidence="1">
    <location>
        <begin position="533"/>
        <end position="550"/>
    </location>
</feature>
<feature type="compositionally biased region" description="Polar residues" evidence="1">
    <location>
        <begin position="372"/>
        <end position="392"/>
    </location>
</feature>
<protein>
    <submittedName>
        <fullName evidence="2">Uncharacterized protein</fullName>
    </submittedName>
</protein>
<feature type="compositionally biased region" description="Basic and acidic residues" evidence="1">
    <location>
        <begin position="485"/>
        <end position="495"/>
    </location>
</feature>
<feature type="region of interest" description="Disordered" evidence="1">
    <location>
        <begin position="52"/>
        <end position="124"/>
    </location>
</feature>
<gene>
    <name evidence="2" type="ORF">LTR05_000415</name>
</gene>
<feature type="compositionally biased region" description="Polar residues" evidence="1">
    <location>
        <begin position="507"/>
        <end position="532"/>
    </location>
</feature>
<evidence type="ECO:0000256" key="1">
    <source>
        <dbReference type="SAM" id="MobiDB-lite"/>
    </source>
</evidence>
<accession>A0AAN7T629</accession>
<evidence type="ECO:0000313" key="3">
    <source>
        <dbReference type="Proteomes" id="UP001309876"/>
    </source>
</evidence>
<dbReference type="Proteomes" id="UP001309876">
    <property type="component" value="Unassembled WGS sequence"/>
</dbReference>
<comment type="caution">
    <text evidence="2">The sequence shown here is derived from an EMBL/GenBank/DDBJ whole genome shotgun (WGS) entry which is preliminary data.</text>
</comment>
<proteinExistence type="predicted"/>
<organism evidence="2 3">
    <name type="scientific">Lithohypha guttulata</name>
    <dbReference type="NCBI Taxonomy" id="1690604"/>
    <lineage>
        <taxon>Eukaryota</taxon>
        <taxon>Fungi</taxon>
        <taxon>Dikarya</taxon>
        <taxon>Ascomycota</taxon>
        <taxon>Pezizomycotina</taxon>
        <taxon>Eurotiomycetes</taxon>
        <taxon>Chaetothyriomycetidae</taxon>
        <taxon>Chaetothyriales</taxon>
        <taxon>Trichomeriaceae</taxon>
        <taxon>Lithohypha</taxon>
    </lineage>
</organism>
<sequence length="832" mass="91791">MVRKYEYVIHGRPLSSDPEAPLRSPLKTLSVRKDHNHASNLRALYRNSIPDSEHLEHVAAPESQVSSPISPDFPPTPPTAEDEISRTKGDGPVAENDEVAKLRSLPATPVNGHSPPTPDHTPPREQLKVAIRPFLGLRPSMASTRAESFRTAREQMFSDDEDDYSLPKVTYDASLAPPLPALPPADLEGTHTRSFSPVGVSAIGASTRVTGNDNVASSPTLPADTENAFNNAAPVAKDIPAEQSKLDHNAEPILVKKDASHNDQEPPAPVETGLSTYDQVTVPAEHVVKRDKSLRDRLKHTNTLQNSASTEAFANVIGWNDGGPTVTHMEQRATNRWSGISNPSAVEAYVVESSIKPRKRGTLRKVVKNDSLRSVSSPIPHSNRNSLQSTSDSPHRLIHKKQKLNNQNRWSSGSDISKRTLSWGSSPAWAKQEVIRVAVIPERHSSLQSSASSSRRHSRSISGTSAHAHSNMPPVSTPGPRRKRAFSDSHERSPSIDRPLQVPVRRSSLSTPTSRNGTRSNSITSEQFSLQREQAEKDLRSTLERMESERLSASLRRSSRQSSSPTPAPKDLQPGDGHRSGDLPELETFRQGSLSIEINTIIPGTKEWAELRPATLTGTPFSQASMLSASPDIVEARIINFFPHNNKSLQLIEPNRLSETPAVRALKDVVSHRAHTLPAPKVNVNTPRTSDQLLMFEQNANSPLRHPRKPPEPPQVQFTVFPPTPRDEVNGQLNSELITSPVKSRPGTLSHIRPSLQGRDRSESFIKSLSRGISLRNAKNPKANQELDRRFGQMTRIISVGYFKEASMINMLNLNLFMEQRLLSENLHQNIN</sequence>